<dbReference type="SUPFAM" id="SSF48452">
    <property type="entry name" value="TPR-like"/>
    <property type="match status" value="3"/>
</dbReference>
<feature type="non-terminal residue" evidence="1">
    <location>
        <position position="1"/>
    </location>
</feature>
<protein>
    <submittedName>
        <fullName evidence="1">Uncharacterized protein</fullName>
    </submittedName>
</protein>
<accession>A0A381NA85</accession>
<dbReference type="PROSITE" id="PS50293">
    <property type="entry name" value="TPR_REGION"/>
    <property type="match status" value="2"/>
</dbReference>
<dbReference type="EMBL" id="UINC01000171">
    <property type="protein sequence ID" value="SUZ50463.1"/>
    <property type="molecule type" value="Genomic_DNA"/>
</dbReference>
<dbReference type="PANTHER" id="PTHR12558">
    <property type="entry name" value="CELL DIVISION CYCLE 16,23,27"/>
    <property type="match status" value="1"/>
</dbReference>
<name>A0A381NA85_9ZZZZ</name>
<dbReference type="Pfam" id="PF00515">
    <property type="entry name" value="TPR_1"/>
    <property type="match status" value="1"/>
</dbReference>
<dbReference type="InterPro" id="IPR019734">
    <property type="entry name" value="TPR_rpt"/>
</dbReference>
<dbReference type="AlphaFoldDB" id="A0A381NA85"/>
<dbReference type="PANTHER" id="PTHR12558:SF13">
    <property type="entry name" value="CELL DIVISION CYCLE PROTEIN 27 HOMOLOG"/>
    <property type="match status" value="1"/>
</dbReference>
<dbReference type="Pfam" id="PF13432">
    <property type="entry name" value="TPR_16"/>
    <property type="match status" value="2"/>
</dbReference>
<organism evidence="1">
    <name type="scientific">marine metagenome</name>
    <dbReference type="NCBI Taxonomy" id="408172"/>
    <lineage>
        <taxon>unclassified sequences</taxon>
        <taxon>metagenomes</taxon>
        <taxon>ecological metagenomes</taxon>
    </lineage>
</organism>
<sequence length="495" mass="54685">MEAPVAQLIDKTRASLEKNLNSAEAWGRLGMVSHAHGLLQPAIVCYQQAAKQDSSDYRWPYLTATALRNSKRADAIFYYAKAMKLKSNDFVLSVTYADTLTQNGQYEEAQALYNAVLPINEAQSFALIGLARIAYIDNDLVTAQTHLQKARQIDPNDREIYTLLAHVHMKLGNEEAARESEWLARTYPHAKVLDAPIIKAMQSFGETAGAFVARGQRMTESGDYAGAEAAFRQVLARRPGLAFDYGNLANVLARQGRYAEALEYFERGLTINPNDVEMLSNQSLALMTDGQLDHAGTTLIKAIELDPNYGHAHFNLGVLRYRQRNYGAAVEHFSDALSTNPALTQAYLNLGTTYAEMGKFRAAIDVWKQLERIQPHNASLVFNIGLSWLRLGQDANASSALQKALDLEPNNRQAAIMLIRLLATSQQASVRDAPRAITIAEALYASSPHDPVAADLLAIAFAADNNFDQARHYANVALKLGATDRQFVNQVQSRL</sequence>
<dbReference type="InterPro" id="IPR011990">
    <property type="entry name" value="TPR-like_helical_dom_sf"/>
</dbReference>
<gene>
    <name evidence="1" type="ORF">METZ01_LOCUS3317</name>
</gene>
<dbReference type="PROSITE" id="PS50005">
    <property type="entry name" value="TPR"/>
    <property type="match status" value="4"/>
</dbReference>
<evidence type="ECO:0000313" key="1">
    <source>
        <dbReference type="EMBL" id="SUZ50463.1"/>
    </source>
</evidence>
<reference evidence="1" key="1">
    <citation type="submission" date="2018-05" db="EMBL/GenBank/DDBJ databases">
        <authorList>
            <person name="Lanie J.A."/>
            <person name="Ng W.-L."/>
            <person name="Kazmierczak K.M."/>
            <person name="Andrzejewski T.M."/>
            <person name="Davidsen T.M."/>
            <person name="Wayne K.J."/>
            <person name="Tettelin H."/>
            <person name="Glass J.I."/>
            <person name="Rusch D."/>
            <person name="Podicherti R."/>
            <person name="Tsui H.-C.T."/>
            <person name="Winkler M.E."/>
        </authorList>
    </citation>
    <scope>NUCLEOTIDE SEQUENCE</scope>
</reference>
<dbReference type="Pfam" id="PF14559">
    <property type="entry name" value="TPR_19"/>
    <property type="match status" value="2"/>
</dbReference>
<dbReference type="Gene3D" id="1.25.40.10">
    <property type="entry name" value="Tetratricopeptide repeat domain"/>
    <property type="match status" value="3"/>
</dbReference>
<dbReference type="SMART" id="SM00028">
    <property type="entry name" value="TPR"/>
    <property type="match status" value="9"/>
</dbReference>
<feature type="non-terminal residue" evidence="1">
    <location>
        <position position="495"/>
    </location>
</feature>
<proteinExistence type="predicted"/>